<name>A0A949NFU2_9FIRM</name>
<feature type="transmembrane region" description="Helical" evidence="5">
    <location>
        <begin position="106"/>
        <end position="128"/>
    </location>
</feature>
<evidence type="ECO:0000256" key="5">
    <source>
        <dbReference type="SAM" id="Phobius"/>
    </source>
</evidence>
<feature type="transmembrane region" description="Helical" evidence="5">
    <location>
        <begin position="217"/>
        <end position="239"/>
    </location>
</feature>
<dbReference type="AlphaFoldDB" id="A0A949NFU2"/>
<evidence type="ECO:0000259" key="7">
    <source>
        <dbReference type="Pfam" id="PF06271"/>
    </source>
</evidence>
<dbReference type="PIRSF" id="PIRSF031578">
    <property type="entry name" value="Uncharacterised_Vanz_RDD-cont"/>
    <property type="match status" value="1"/>
</dbReference>
<evidence type="ECO:0000256" key="3">
    <source>
        <dbReference type="ARBA" id="ARBA00022989"/>
    </source>
</evidence>
<organism evidence="8 9">
    <name type="scientific">Diplocloster agilis</name>
    <dbReference type="NCBI Taxonomy" id="2850323"/>
    <lineage>
        <taxon>Bacteria</taxon>
        <taxon>Bacillati</taxon>
        <taxon>Bacillota</taxon>
        <taxon>Clostridia</taxon>
        <taxon>Lachnospirales</taxon>
        <taxon>Lachnospiraceae</taxon>
        <taxon>Diplocloster</taxon>
    </lineage>
</organism>
<dbReference type="EMBL" id="JAHQCW010000043">
    <property type="protein sequence ID" value="MBU9738856.1"/>
    <property type="molecule type" value="Genomic_DNA"/>
</dbReference>
<gene>
    <name evidence="8" type="ORF">KTH89_20145</name>
</gene>
<evidence type="ECO:0000313" key="8">
    <source>
        <dbReference type="EMBL" id="MBU9738856.1"/>
    </source>
</evidence>
<feature type="transmembrane region" description="Helical" evidence="5">
    <location>
        <begin position="39"/>
        <end position="61"/>
    </location>
</feature>
<sequence>MDAYWIPIRTALAVFPLLAAFLTFPYMIYQYRRYGAIPFLRTVILYSFLLYLLCMYFLVILPLPSIEAVAGQTGPTVQLLPFQFVRDFIRETKLDVMNPKTYLPALTQNCFLQVICNMVMFLPLGMYLRYYFRCGWGKTAVISFLVSLFFEFTQLSGLYGIYPRGYRLFDVDDLMLNTWGGMLGYAAAPLLAKLLPSREQLDQRAYLKGRAVTFCRRFAAFLLDWLLIGILLIMCMIAVPFLLPALIVVPGIIYALVIAGYFILIPWATDGYTPGKWICRIRITGKNERKPALYQYALRYGLLYFVLIPLPVIWVCGYIFEICTGYRERPRLLLHERISRTECVSTVGTITKDKQKHEKIWLLPA</sequence>
<dbReference type="PANTHER" id="PTHR36834">
    <property type="entry name" value="MEMBRANE PROTEIN-RELATED"/>
    <property type="match status" value="1"/>
</dbReference>
<reference evidence="8" key="1">
    <citation type="submission" date="2021-06" db="EMBL/GenBank/DDBJ databases">
        <title>Description of novel taxa of the family Lachnospiraceae.</title>
        <authorList>
            <person name="Chaplin A.V."/>
            <person name="Sokolova S.R."/>
            <person name="Pikina A.P."/>
            <person name="Korzhanova M."/>
            <person name="Belova V."/>
            <person name="Korostin D."/>
            <person name="Efimov B.A."/>
        </authorList>
    </citation>
    <scope>NUCLEOTIDE SEQUENCE</scope>
    <source>
        <strain evidence="8">ASD5720</strain>
    </source>
</reference>
<accession>A0A949NFU2</accession>
<dbReference type="InterPro" id="IPR053150">
    <property type="entry name" value="Teicoplanin_resist-assoc"/>
</dbReference>
<evidence type="ECO:0000259" key="6">
    <source>
        <dbReference type="Pfam" id="PF04892"/>
    </source>
</evidence>
<dbReference type="Pfam" id="PF04892">
    <property type="entry name" value="VanZ"/>
    <property type="match status" value="1"/>
</dbReference>
<evidence type="ECO:0000256" key="1">
    <source>
        <dbReference type="ARBA" id="ARBA00004141"/>
    </source>
</evidence>
<evidence type="ECO:0000256" key="4">
    <source>
        <dbReference type="ARBA" id="ARBA00023136"/>
    </source>
</evidence>
<evidence type="ECO:0000256" key="2">
    <source>
        <dbReference type="ARBA" id="ARBA00022692"/>
    </source>
</evidence>
<dbReference type="Pfam" id="PF06271">
    <property type="entry name" value="RDD"/>
    <property type="match status" value="1"/>
</dbReference>
<feature type="transmembrane region" description="Helical" evidence="5">
    <location>
        <begin position="296"/>
        <end position="320"/>
    </location>
</feature>
<dbReference type="Proteomes" id="UP000712157">
    <property type="component" value="Unassembled WGS sequence"/>
</dbReference>
<evidence type="ECO:0000313" key="9">
    <source>
        <dbReference type="Proteomes" id="UP000712157"/>
    </source>
</evidence>
<comment type="caution">
    <text evidence="8">The sequence shown here is derived from an EMBL/GenBank/DDBJ whole genome shotgun (WGS) entry which is preliminary data.</text>
</comment>
<feature type="domain" description="RDD" evidence="7">
    <location>
        <begin position="213"/>
        <end position="320"/>
    </location>
</feature>
<feature type="transmembrane region" description="Helical" evidence="5">
    <location>
        <begin position="6"/>
        <end position="27"/>
    </location>
</feature>
<dbReference type="PANTHER" id="PTHR36834:SF1">
    <property type="entry name" value="INTEGRAL MEMBRANE PROTEIN"/>
    <property type="match status" value="1"/>
</dbReference>
<keyword evidence="4 5" id="KW-0472">Membrane</keyword>
<dbReference type="InterPro" id="IPR010432">
    <property type="entry name" value="RDD"/>
</dbReference>
<feature type="domain" description="VanZ-like" evidence="6">
    <location>
        <begin position="48"/>
        <end position="191"/>
    </location>
</feature>
<dbReference type="GO" id="GO:0016020">
    <property type="term" value="C:membrane"/>
    <property type="evidence" value="ECO:0007669"/>
    <property type="project" value="UniProtKB-SubCell"/>
</dbReference>
<keyword evidence="3 5" id="KW-1133">Transmembrane helix</keyword>
<feature type="transmembrane region" description="Helical" evidence="5">
    <location>
        <begin position="174"/>
        <end position="196"/>
    </location>
</feature>
<proteinExistence type="predicted"/>
<dbReference type="InterPro" id="IPR021192">
    <property type="entry name" value="UCP031578_Vanz/RDD"/>
</dbReference>
<dbReference type="RefSeq" id="WP_238722883.1">
    <property type="nucleotide sequence ID" value="NZ_JAHQCW010000043.1"/>
</dbReference>
<feature type="transmembrane region" description="Helical" evidence="5">
    <location>
        <begin position="245"/>
        <end position="268"/>
    </location>
</feature>
<feature type="transmembrane region" description="Helical" evidence="5">
    <location>
        <begin position="140"/>
        <end position="162"/>
    </location>
</feature>
<dbReference type="InterPro" id="IPR006976">
    <property type="entry name" value="VanZ-like"/>
</dbReference>
<keyword evidence="9" id="KW-1185">Reference proteome</keyword>
<keyword evidence="2 5" id="KW-0812">Transmembrane</keyword>
<comment type="subcellular location">
    <subcellularLocation>
        <location evidence="1">Membrane</location>
        <topology evidence="1">Multi-pass membrane protein</topology>
    </subcellularLocation>
</comment>
<protein>
    <submittedName>
        <fullName evidence="8">VanZ family protein</fullName>
    </submittedName>
</protein>